<dbReference type="Proteomes" id="UP000652013">
    <property type="component" value="Unassembled WGS sequence"/>
</dbReference>
<proteinExistence type="predicted"/>
<accession>A0A8J3YBN0</accession>
<dbReference type="RefSeq" id="WP_203940933.1">
    <property type="nucleotide sequence ID" value="NZ_BAAAGJ010000003.1"/>
</dbReference>
<dbReference type="AlphaFoldDB" id="A0A8J3YBN0"/>
<dbReference type="EMBL" id="BOOY01000036">
    <property type="protein sequence ID" value="GIJ05736.1"/>
    <property type="molecule type" value="Genomic_DNA"/>
</dbReference>
<evidence type="ECO:0000313" key="1">
    <source>
        <dbReference type="EMBL" id="GIJ05736.1"/>
    </source>
</evidence>
<organism evidence="1 2">
    <name type="scientific">Spirilliplanes yamanashiensis</name>
    <dbReference type="NCBI Taxonomy" id="42233"/>
    <lineage>
        <taxon>Bacteria</taxon>
        <taxon>Bacillati</taxon>
        <taxon>Actinomycetota</taxon>
        <taxon>Actinomycetes</taxon>
        <taxon>Micromonosporales</taxon>
        <taxon>Micromonosporaceae</taxon>
        <taxon>Spirilliplanes</taxon>
    </lineage>
</organism>
<evidence type="ECO:0000313" key="2">
    <source>
        <dbReference type="Proteomes" id="UP000652013"/>
    </source>
</evidence>
<gene>
    <name evidence="1" type="ORF">Sya03_50880</name>
</gene>
<sequence>MRADVLVGPTSWVSERFGARSAGELWTRIPEALRTAIARAVHSRPHEPQTVDRLLDNPRWPHPYEELAVYLGELPGAEVVTAKRSAYQLVVVNGHIVLPWRYGPSGAVSMRDVPPGRGFGRLARELIARYAPPQPLPGPQLPLVRDIMDEREVAALCAELAKVHPKPQLVLAGYAGSADHGLLRACLGVPGTTASGTLAWRHADDLPLPAPAIPRPRRMQFP</sequence>
<protein>
    <submittedName>
        <fullName evidence="1">Uncharacterized protein</fullName>
    </submittedName>
</protein>
<reference evidence="1" key="1">
    <citation type="submission" date="2021-01" db="EMBL/GenBank/DDBJ databases">
        <title>Whole genome shotgun sequence of Spirilliplanes yamanashiensis NBRC 15828.</title>
        <authorList>
            <person name="Komaki H."/>
            <person name="Tamura T."/>
        </authorList>
    </citation>
    <scope>NUCLEOTIDE SEQUENCE</scope>
    <source>
        <strain evidence="1">NBRC 15828</strain>
    </source>
</reference>
<name>A0A8J3YBN0_9ACTN</name>
<keyword evidence="2" id="KW-1185">Reference proteome</keyword>
<comment type="caution">
    <text evidence="1">The sequence shown here is derived from an EMBL/GenBank/DDBJ whole genome shotgun (WGS) entry which is preliminary data.</text>
</comment>